<accession>A0ABQ7WRN1</accession>
<organism evidence="1 2">
    <name type="scientific">Solanum tuberosum</name>
    <name type="common">Potato</name>
    <dbReference type="NCBI Taxonomy" id="4113"/>
    <lineage>
        <taxon>Eukaryota</taxon>
        <taxon>Viridiplantae</taxon>
        <taxon>Streptophyta</taxon>
        <taxon>Embryophyta</taxon>
        <taxon>Tracheophyta</taxon>
        <taxon>Spermatophyta</taxon>
        <taxon>Magnoliopsida</taxon>
        <taxon>eudicotyledons</taxon>
        <taxon>Gunneridae</taxon>
        <taxon>Pentapetalae</taxon>
        <taxon>asterids</taxon>
        <taxon>lamiids</taxon>
        <taxon>Solanales</taxon>
        <taxon>Solanaceae</taxon>
        <taxon>Solanoideae</taxon>
        <taxon>Solaneae</taxon>
        <taxon>Solanum</taxon>
    </lineage>
</organism>
<protein>
    <submittedName>
        <fullName evidence="1">Uncharacterized protein</fullName>
    </submittedName>
</protein>
<evidence type="ECO:0000313" key="2">
    <source>
        <dbReference type="Proteomes" id="UP000826656"/>
    </source>
</evidence>
<name>A0ABQ7WRN1_SOLTU</name>
<comment type="caution">
    <text evidence="1">The sequence shown here is derived from an EMBL/GenBank/DDBJ whole genome shotgun (WGS) entry which is preliminary data.</text>
</comment>
<reference evidence="1 2" key="1">
    <citation type="journal article" date="2021" name="bioRxiv">
        <title>Chromosome-scale and haplotype-resolved genome assembly of a tetraploid potato cultivar.</title>
        <authorList>
            <person name="Sun H."/>
            <person name="Jiao W.-B."/>
            <person name="Krause K."/>
            <person name="Campoy J.A."/>
            <person name="Goel M."/>
            <person name="Folz-Donahue K."/>
            <person name="Kukat C."/>
            <person name="Huettel B."/>
            <person name="Schneeberger K."/>
        </authorList>
    </citation>
    <scope>NUCLEOTIDE SEQUENCE [LARGE SCALE GENOMIC DNA]</scope>
    <source>
        <strain evidence="1">SolTubOtavaFocal</strain>
        <tissue evidence="1">Leaves</tissue>
    </source>
</reference>
<dbReference type="Proteomes" id="UP000826656">
    <property type="component" value="Unassembled WGS sequence"/>
</dbReference>
<gene>
    <name evidence="1" type="ORF">KY290_002996</name>
</gene>
<proteinExistence type="predicted"/>
<evidence type="ECO:0000313" key="1">
    <source>
        <dbReference type="EMBL" id="KAH0783398.1"/>
    </source>
</evidence>
<dbReference type="EMBL" id="JAIVGD010000001">
    <property type="protein sequence ID" value="KAH0783398.1"/>
    <property type="molecule type" value="Genomic_DNA"/>
</dbReference>
<keyword evidence="2" id="KW-1185">Reference proteome</keyword>
<sequence length="60" mass="6596">MESAEKKGTSTLLQIKLVIWKALEKKGHPHCYRLVHSVAWNCSGTKLASGSVDQTGEKLT</sequence>